<proteinExistence type="predicted"/>
<sequence>IKQQRERFRKITTNECDILNELVNSGPQLSTTSEEGEEEEEGEKEEEEINVNKQEQLSSGGIGTIDKERMLLLSKLYDVMKHLPVNRKPQPLPCALFSSGLSSSCFSDDTSGKHSISDICQPVDDGGCGFITHLLAYHKMFSGWYWLWSFLVP</sequence>
<protein>
    <submittedName>
        <fullName evidence="2">Uncharacterized protein</fullName>
    </submittedName>
</protein>
<dbReference type="AlphaFoldDB" id="A0A8S2ZE95"/>
<dbReference type="EMBL" id="CAJOBC010132273">
    <property type="protein sequence ID" value="CAF4617060.1"/>
    <property type="molecule type" value="Genomic_DNA"/>
</dbReference>
<feature type="region of interest" description="Disordered" evidence="1">
    <location>
        <begin position="21"/>
        <end position="60"/>
    </location>
</feature>
<organism evidence="2 3">
    <name type="scientific">Didymodactylos carnosus</name>
    <dbReference type="NCBI Taxonomy" id="1234261"/>
    <lineage>
        <taxon>Eukaryota</taxon>
        <taxon>Metazoa</taxon>
        <taxon>Spiralia</taxon>
        <taxon>Gnathifera</taxon>
        <taxon>Rotifera</taxon>
        <taxon>Eurotatoria</taxon>
        <taxon>Bdelloidea</taxon>
        <taxon>Philodinida</taxon>
        <taxon>Philodinidae</taxon>
        <taxon>Didymodactylos</taxon>
    </lineage>
</organism>
<name>A0A8S2ZE95_9BILA</name>
<dbReference type="Proteomes" id="UP000681722">
    <property type="component" value="Unassembled WGS sequence"/>
</dbReference>
<reference evidence="2" key="1">
    <citation type="submission" date="2021-02" db="EMBL/GenBank/DDBJ databases">
        <authorList>
            <person name="Nowell W R."/>
        </authorList>
    </citation>
    <scope>NUCLEOTIDE SEQUENCE</scope>
</reference>
<evidence type="ECO:0000256" key="1">
    <source>
        <dbReference type="SAM" id="MobiDB-lite"/>
    </source>
</evidence>
<feature type="compositionally biased region" description="Polar residues" evidence="1">
    <location>
        <begin position="22"/>
        <end position="33"/>
    </location>
</feature>
<comment type="caution">
    <text evidence="2">The sequence shown here is derived from an EMBL/GenBank/DDBJ whole genome shotgun (WGS) entry which is preliminary data.</text>
</comment>
<feature type="compositionally biased region" description="Acidic residues" evidence="1">
    <location>
        <begin position="34"/>
        <end position="49"/>
    </location>
</feature>
<accession>A0A8S2ZE95</accession>
<evidence type="ECO:0000313" key="3">
    <source>
        <dbReference type="Proteomes" id="UP000681722"/>
    </source>
</evidence>
<evidence type="ECO:0000313" key="2">
    <source>
        <dbReference type="EMBL" id="CAF4617060.1"/>
    </source>
</evidence>
<gene>
    <name evidence="2" type="ORF">SRO942_LOCUS49406</name>
</gene>
<feature type="non-terminal residue" evidence="2">
    <location>
        <position position="1"/>
    </location>
</feature>